<dbReference type="AlphaFoldDB" id="A0A4R2PG72"/>
<dbReference type="PROSITE" id="PS00867">
    <property type="entry name" value="CPSASE_2"/>
    <property type="match status" value="1"/>
</dbReference>
<comment type="caution">
    <text evidence="11">The sequence shown here is derived from an EMBL/GenBank/DDBJ whole genome shotgun (WGS) entry which is preliminary data.</text>
</comment>
<dbReference type="PROSITE" id="PS00188">
    <property type="entry name" value="BIOTIN"/>
    <property type="match status" value="1"/>
</dbReference>
<dbReference type="InterPro" id="IPR011761">
    <property type="entry name" value="ATP-grasp"/>
</dbReference>
<dbReference type="Pfam" id="PF02786">
    <property type="entry name" value="CPSase_L_D2"/>
    <property type="match status" value="1"/>
</dbReference>
<dbReference type="SUPFAM" id="SSF51246">
    <property type="entry name" value="Rudiment single hybrid motif"/>
    <property type="match status" value="1"/>
</dbReference>
<keyword evidence="12" id="KW-1185">Reference proteome</keyword>
<dbReference type="InterPro" id="IPR005481">
    <property type="entry name" value="BC-like_N"/>
</dbReference>
<evidence type="ECO:0000256" key="6">
    <source>
        <dbReference type="PROSITE-ProRule" id="PRU00409"/>
    </source>
</evidence>
<evidence type="ECO:0000256" key="1">
    <source>
        <dbReference type="ARBA" id="ARBA00001953"/>
    </source>
</evidence>
<dbReference type="InterPro" id="IPR011764">
    <property type="entry name" value="Biotin_carboxylation_dom"/>
</dbReference>
<dbReference type="SMART" id="SM00878">
    <property type="entry name" value="Biotin_carb_C"/>
    <property type="match status" value="1"/>
</dbReference>
<accession>A0A4R2PG72</accession>
<feature type="region of interest" description="Disordered" evidence="7">
    <location>
        <begin position="720"/>
        <end position="755"/>
    </location>
</feature>
<evidence type="ECO:0000256" key="3">
    <source>
        <dbReference type="ARBA" id="ARBA00022741"/>
    </source>
</evidence>
<name>A0A4R2PG72_RHOSA</name>
<dbReference type="PANTHER" id="PTHR18866">
    <property type="entry name" value="CARBOXYLASE:PYRUVATE/ACETYL-COA/PROPIONYL-COA CARBOXYLASE"/>
    <property type="match status" value="1"/>
</dbReference>
<dbReference type="Pfam" id="PF02785">
    <property type="entry name" value="Biotin_carb_C"/>
    <property type="match status" value="1"/>
</dbReference>
<dbReference type="EMBL" id="SLXO01000007">
    <property type="protein sequence ID" value="TCP33518.1"/>
    <property type="molecule type" value="Genomic_DNA"/>
</dbReference>
<dbReference type="PROSITE" id="PS50968">
    <property type="entry name" value="BIOTINYL_LIPOYL"/>
    <property type="match status" value="1"/>
</dbReference>
<dbReference type="PROSITE" id="PS50975">
    <property type="entry name" value="ATP_GRASP"/>
    <property type="match status" value="1"/>
</dbReference>
<dbReference type="Pfam" id="PF00364">
    <property type="entry name" value="Biotin_lipoyl"/>
    <property type="match status" value="1"/>
</dbReference>
<feature type="compositionally biased region" description="Basic and acidic residues" evidence="7">
    <location>
        <begin position="1"/>
        <end position="12"/>
    </location>
</feature>
<evidence type="ECO:0000259" key="8">
    <source>
        <dbReference type="PROSITE" id="PS50968"/>
    </source>
</evidence>
<dbReference type="InParanoid" id="A0A4R2PG72"/>
<dbReference type="SUPFAM" id="SSF51230">
    <property type="entry name" value="Single hybrid motif"/>
    <property type="match status" value="1"/>
</dbReference>
<feature type="region of interest" description="Disordered" evidence="7">
    <location>
        <begin position="1"/>
        <end position="25"/>
    </location>
</feature>
<dbReference type="RefSeq" id="WP_132708795.1">
    <property type="nucleotide sequence ID" value="NZ_JACIGF010000007.1"/>
</dbReference>
<gene>
    <name evidence="11" type="ORF">EV659_107129</name>
</gene>
<evidence type="ECO:0000313" key="12">
    <source>
        <dbReference type="Proteomes" id="UP000295399"/>
    </source>
</evidence>
<evidence type="ECO:0000256" key="7">
    <source>
        <dbReference type="SAM" id="MobiDB-lite"/>
    </source>
</evidence>
<feature type="domain" description="Biotin carboxylation" evidence="10">
    <location>
        <begin position="31"/>
        <end position="476"/>
    </location>
</feature>
<dbReference type="Pfam" id="PF00289">
    <property type="entry name" value="Biotin_carb_N"/>
    <property type="match status" value="1"/>
</dbReference>
<evidence type="ECO:0000256" key="5">
    <source>
        <dbReference type="ARBA" id="ARBA00023267"/>
    </source>
</evidence>
<keyword evidence="5" id="KW-0092">Biotin</keyword>
<keyword evidence="4 6" id="KW-0067">ATP-binding</keyword>
<dbReference type="GO" id="GO:0005524">
    <property type="term" value="F:ATP binding"/>
    <property type="evidence" value="ECO:0007669"/>
    <property type="project" value="UniProtKB-UniRule"/>
</dbReference>
<dbReference type="Proteomes" id="UP000295399">
    <property type="component" value="Unassembled WGS sequence"/>
</dbReference>
<dbReference type="SUPFAM" id="SSF56059">
    <property type="entry name" value="Glutathione synthetase ATP-binding domain-like"/>
    <property type="match status" value="1"/>
</dbReference>
<dbReference type="InterPro" id="IPR011053">
    <property type="entry name" value="Single_hybrid_motif"/>
</dbReference>
<sequence>MTNHPHTPDAHRPGPKPAAPKPAGAETLTGRFDTLLVANRGEIACRVLASARAMGLATVAVYSDADQDAPHVRLADRAVRLGPAPVAQSYLDADAILAAARTAGAQAIHPGYGFLSENARFARAVRAAGLVFVGPPADAIELMGDKARAKAHLADRGVPLVPGYQGGDQSDARLVAEAAAIGFPLMVKAAAGGGGRGMRRVDQAAGLADALALARTEAEAAFGDPTLILERALVDARHVEVQVLADAHATVVALGERDCSVQRRHQKIIEEAPCPALDDAGRQAIAAAAVKAAQSVAYVGAGTVEFLLDAGGAFCFLEMNTRLQVEHPVTEMVTGLDLVAEQIRIAQGAALSPAARDARPSGHAIEARLYAEDPDADFRPDTGAIRLWRPPAGAGIRVDAGIETGGAVTPFYDAMVAKIVAHGSDRDDARRRLIAALDRTALLGVKTNRDYLIRALSHPVFAAGQATTGFVAAHMGVPAGPDADNDADDEADREAATARAAAVAAWCLFARARDAACAAAPPMNAGMARDLLHWTSGPAIDTVIELVDEAGALHTCRLRPDPGATGAHGAIRARVGEHAWTLAPDPNCGSKAGAAPPADTPHALRIDGRRLALAAATDPDGRLHLALGPRTWLFTEALAARAEQAATGDGTVTAPMHGTLVALDVAVGDRVAAGQRLGVLEAMKMQQDLRAPVAGRVCRIAAQAGDQVAARAAIVEIDAAEETRSGGDATTAADGKDAAATPGPAHPTASQGEAR</sequence>
<feature type="compositionally biased region" description="Low complexity" evidence="7">
    <location>
        <begin position="726"/>
        <end position="749"/>
    </location>
</feature>
<comment type="cofactor">
    <cofactor evidence="1">
        <name>biotin</name>
        <dbReference type="ChEBI" id="CHEBI:57586"/>
    </cofactor>
</comment>
<dbReference type="InterPro" id="IPR005482">
    <property type="entry name" value="Biotin_COase_C"/>
</dbReference>
<reference evidence="11 12" key="1">
    <citation type="submission" date="2019-03" db="EMBL/GenBank/DDBJ databases">
        <title>Genomic Encyclopedia of Type Strains, Phase IV (KMG-IV): sequencing the most valuable type-strain genomes for metagenomic binning, comparative biology and taxonomic classification.</title>
        <authorList>
            <person name="Goeker M."/>
        </authorList>
    </citation>
    <scope>NUCLEOTIDE SEQUENCE [LARGE SCALE GENOMIC DNA]</scope>
    <source>
        <strain evidence="11 12">DSM 2132</strain>
    </source>
</reference>
<feature type="domain" description="ATP-grasp" evidence="9">
    <location>
        <begin position="150"/>
        <end position="347"/>
    </location>
</feature>
<dbReference type="InterPro" id="IPR050856">
    <property type="entry name" value="Biotin_carboxylase_complex"/>
</dbReference>
<dbReference type="PANTHER" id="PTHR18866:SF33">
    <property type="entry name" value="METHYLCROTONOYL-COA CARBOXYLASE SUBUNIT ALPHA, MITOCHONDRIAL-RELATED"/>
    <property type="match status" value="1"/>
</dbReference>
<dbReference type="InterPro" id="IPR001882">
    <property type="entry name" value="Biotin_BS"/>
</dbReference>
<dbReference type="PROSITE" id="PS00866">
    <property type="entry name" value="CPSASE_1"/>
    <property type="match status" value="1"/>
</dbReference>
<dbReference type="FunFam" id="3.30.470.20:FF:000028">
    <property type="entry name" value="Methylcrotonoyl-CoA carboxylase subunit alpha, mitochondrial"/>
    <property type="match status" value="1"/>
</dbReference>
<dbReference type="SUPFAM" id="SSF52440">
    <property type="entry name" value="PreATP-grasp domain"/>
    <property type="match status" value="1"/>
</dbReference>
<dbReference type="Gene3D" id="2.40.50.100">
    <property type="match status" value="1"/>
</dbReference>
<feature type="domain" description="Lipoyl-binding" evidence="8">
    <location>
        <begin position="641"/>
        <end position="718"/>
    </location>
</feature>
<evidence type="ECO:0000256" key="4">
    <source>
        <dbReference type="ARBA" id="ARBA00022840"/>
    </source>
</evidence>
<dbReference type="FunFam" id="3.30.1490.20:FF:000003">
    <property type="entry name" value="acetyl-CoA carboxylase isoform X1"/>
    <property type="match status" value="1"/>
</dbReference>
<evidence type="ECO:0000259" key="10">
    <source>
        <dbReference type="PROSITE" id="PS50979"/>
    </source>
</evidence>
<proteinExistence type="predicted"/>
<dbReference type="GO" id="GO:0016874">
    <property type="term" value="F:ligase activity"/>
    <property type="evidence" value="ECO:0007669"/>
    <property type="project" value="UniProtKB-KW"/>
</dbReference>
<evidence type="ECO:0000259" key="9">
    <source>
        <dbReference type="PROSITE" id="PS50975"/>
    </source>
</evidence>
<organism evidence="11 12">
    <name type="scientific">Rhodothalassium salexigens DSM 2132</name>
    <dbReference type="NCBI Taxonomy" id="1188247"/>
    <lineage>
        <taxon>Bacteria</taxon>
        <taxon>Pseudomonadati</taxon>
        <taxon>Pseudomonadota</taxon>
        <taxon>Alphaproteobacteria</taxon>
        <taxon>Rhodothalassiales</taxon>
        <taxon>Rhodothalassiaceae</taxon>
        <taxon>Rhodothalassium</taxon>
    </lineage>
</organism>
<keyword evidence="2" id="KW-0436">Ligase</keyword>
<dbReference type="FunFam" id="3.40.50.20:FF:000010">
    <property type="entry name" value="Propionyl-CoA carboxylase subunit alpha"/>
    <property type="match status" value="1"/>
</dbReference>
<dbReference type="Gene3D" id="3.30.470.20">
    <property type="entry name" value="ATP-grasp fold, B domain"/>
    <property type="match status" value="1"/>
</dbReference>
<keyword evidence="3 6" id="KW-0547">Nucleotide-binding</keyword>
<evidence type="ECO:0000256" key="2">
    <source>
        <dbReference type="ARBA" id="ARBA00022598"/>
    </source>
</evidence>
<dbReference type="InterPro" id="IPR000089">
    <property type="entry name" value="Biotin_lipoyl"/>
</dbReference>
<protein>
    <submittedName>
        <fullName evidence="11">Geranyl-CoA carboxylase alpha subunit</fullName>
    </submittedName>
</protein>
<dbReference type="CDD" id="cd06850">
    <property type="entry name" value="biotinyl_domain"/>
    <property type="match status" value="1"/>
</dbReference>
<dbReference type="GO" id="GO:0046872">
    <property type="term" value="F:metal ion binding"/>
    <property type="evidence" value="ECO:0007669"/>
    <property type="project" value="InterPro"/>
</dbReference>
<dbReference type="InterPro" id="IPR005479">
    <property type="entry name" value="CPAse_ATP-bd"/>
</dbReference>
<dbReference type="InterPro" id="IPR016185">
    <property type="entry name" value="PreATP-grasp_dom_sf"/>
</dbReference>
<dbReference type="OrthoDB" id="9763189at2"/>
<dbReference type="InterPro" id="IPR011054">
    <property type="entry name" value="Rudment_hybrid_motif"/>
</dbReference>
<dbReference type="PROSITE" id="PS50979">
    <property type="entry name" value="BC"/>
    <property type="match status" value="1"/>
</dbReference>
<evidence type="ECO:0000313" key="11">
    <source>
        <dbReference type="EMBL" id="TCP33518.1"/>
    </source>
</evidence>